<dbReference type="AlphaFoldDB" id="A0A1R2D0X1"/>
<dbReference type="InterPro" id="IPR049916">
    <property type="entry name" value="WDR72-like"/>
</dbReference>
<protein>
    <recommendedName>
        <fullName evidence="1">4Fe-4S ferredoxin-type domain-containing protein</fullName>
    </recommendedName>
</protein>
<dbReference type="SUPFAM" id="SSF50978">
    <property type="entry name" value="WD40 repeat-like"/>
    <property type="match status" value="1"/>
</dbReference>
<sequence length="1036" mass="117717">MSGLSSAFMFGGHFSHSITCIAGYSSTIITGSTTGEIVYWKKHENYTPGVFCALPTDSACISLCIVPANKEISAMCSTQWLVVSLHEKSKIRMWDSVDGKCLAYSTDLFAENNDLSLLTKSIDDFVLVAGKTEIYMIDVYRMQSVKFFYTERNILSIVYHKNKIYAQTIGKMYIFDLQDDFENSSCAILDVWVNVEENTYIEIIKDLIVIGNSQKLYLLSKDSKSETPIQKLNLSDKIRYLAETENSLLICLDGLIKIYKQSDIIKYYKDPRHIPNHERIITGSCPNCYGIIHSTLVFSDGSDLKTLNIESKNIDKHKWNIEEQSFNILNIGEKVTAYNLCINNSVLIGVGTDIGRVILTTLTHSSTSVYFNKKSEVLSIYMNNNILAVGYKDETLSFWSYTSCKGTTYHTLPLKTIEIWTSPVKIMVPLSYSKKNIDHLNEMSWKNSKSNWKTIILAQCETGAVMLTCFEKLDIVSYFQALKSSIVKATMFLNLEYLAISCANGHIYIFNMTVLALEREIIGDAVLNFDSIELIDDKLSKSLDRTDRFTACYEFYYAEPVRKCIEIKYITLGCDNFPVLHINLAKIVKEKPEMIAYVIPVMNSGNLRCGIYGKSNAFAFKNEWVKSLHLNAVRVASMIALNLPPPTIHFNNISMIVAALPSNSNLRGRLLEFITVSNEIINVCENILKPHSKQVRYAKRTLKHSLSINFSCEKYHSQRIFVSIPEVIAIVALSCACIKGNFGKPDLVIEHLIIMIKSSDEGYILLATELLNRGLTTFSKSLQETQVSELSKELLLYSCKNFKNIAKDYFYKIATKLGLIHIQTFIKTLTSDIKNQNLDKNYQQQIFFTIEYFILHHFIEATSILEELGDFILKANNIKNDFPNKLYGQHFTTVLQTFVGLLPMVSLSSDSKLMIIGLPTGLVYVYDLKTSRKWKPLKVFTTTISALDIKENCIACYSCQESCVKIIKIEQGILGSIIGNGEMKIVEKLLLGEIESVATTYQELMRTVRVRWVDMKTLSIFRENKQEYLYMVKKVN</sequence>
<dbReference type="PANTHER" id="PTHR44099">
    <property type="entry name" value="RABCONNECTIN-3B, ISOFORM A"/>
    <property type="match status" value="1"/>
</dbReference>
<dbReference type="PANTHER" id="PTHR44099:SF4">
    <property type="entry name" value="RABCONNECTIN-3B, ISOFORM A"/>
    <property type="match status" value="1"/>
</dbReference>
<feature type="domain" description="4Fe-4S ferredoxin-type" evidence="1">
    <location>
        <begin position="943"/>
        <end position="972"/>
    </location>
</feature>
<dbReference type="InterPro" id="IPR017896">
    <property type="entry name" value="4Fe4S_Fe-S-bd"/>
</dbReference>
<evidence type="ECO:0000313" key="2">
    <source>
        <dbReference type="EMBL" id="OMJ94873.1"/>
    </source>
</evidence>
<dbReference type="PROSITE" id="PS51379">
    <property type="entry name" value="4FE4S_FER_2"/>
    <property type="match status" value="1"/>
</dbReference>
<dbReference type="InterPro" id="IPR011047">
    <property type="entry name" value="Quinoprotein_ADH-like_sf"/>
</dbReference>
<comment type="caution">
    <text evidence="2">The sequence shown here is derived from an EMBL/GenBank/DDBJ whole genome shotgun (WGS) entry which is preliminary data.</text>
</comment>
<gene>
    <name evidence="2" type="ORF">SteCoe_1900</name>
</gene>
<keyword evidence="3" id="KW-1185">Reference proteome</keyword>
<reference evidence="2 3" key="1">
    <citation type="submission" date="2016-11" db="EMBL/GenBank/DDBJ databases">
        <title>The macronuclear genome of Stentor coeruleus: a giant cell with tiny introns.</title>
        <authorList>
            <person name="Slabodnick M."/>
            <person name="Ruby J.G."/>
            <person name="Reiff S.B."/>
            <person name="Swart E.C."/>
            <person name="Gosai S."/>
            <person name="Prabakaran S."/>
            <person name="Witkowska E."/>
            <person name="Larue G.E."/>
            <person name="Fisher S."/>
            <person name="Freeman R.M."/>
            <person name="Gunawardena J."/>
            <person name="Chu W."/>
            <person name="Stover N.A."/>
            <person name="Gregory B.D."/>
            <person name="Nowacki M."/>
            <person name="Derisi J."/>
            <person name="Roy S.W."/>
            <person name="Marshall W.F."/>
            <person name="Sood P."/>
        </authorList>
    </citation>
    <scope>NUCLEOTIDE SEQUENCE [LARGE SCALE GENOMIC DNA]</scope>
    <source>
        <strain evidence="2">WM001</strain>
    </source>
</reference>
<name>A0A1R2D0X1_9CILI</name>
<evidence type="ECO:0000313" key="3">
    <source>
        <dbReference type="Proteomes" id="UP000187209"/>
    </source>
</evidence>
<dbReference type="SUPFAM" id="SSF50998">
    <property type="entry name" value="Quinoprotein alcohol dehydrogenase-like"/>
    <property type="match status" value="1"/>
</dbReference>
<dbReference type="EMBL" id="MPUH01000020">
    <property type="protein sequence ID" value="OMJ94873.1"/>
    <property type="molecule type" value="Genomic_DNA"/>
</dbReference>
<dbReference type="InterPro" id="IPR036322">
    <property type="entry name" value="WD40_repeat_dom_sf"/>
</dbReference>
<dbReference type="Proteomes" id="UP000187209">
    <property type="component" value="Unassembled WGS sequence"/>
</dbReference>
<dbReference type="GO" id="GO:0005737">
    <property type="term" value="C:cytoplasm"/>
    <property type="evidence" value="ECO:0007669"/>
    <property type="project" value="TreeGrafter"/>
</dbReference>
<proteinExistence type="predicted"/>
<organism evidence="2 3">
    <name type="scientific">Stentor coeruleus</name>
    <dbReference type="NCBI Taxonomy" id="5963"/>
    <lineage>
        <taxon>Eukaryota</taxon>
        <taxon>Sar</taxon>
        <taxon>Alveolata</taxon>
        <taxon>Ciliophora</taxon>
        <taxon>Postciliodesmatophora</taxon>
        <taxon>Heterotrichea</taxon>
        <taxon>Heterotrichida</taxon>
        <taxon>Stentoridae</taxon>
        <taxon>Stentor</taxon>
    </lineage>
</organism>
<evidence type="ECO:0000259" key="1">
    <source>
        <dbReference type="PROSITE" id="PS51379"/>
    </source>
</evidence>
<accession>A0A1R2D0X1</accession>